<reference evidence="2 3" key="1">
    <citation type="journal article" date="2011" name="Proc. Natl. Acad. Sci. U.S.A.">
        <title>Niche of harmful alga Aureococcus anophagefferens revealed through ecogenomics.</title>
        <authorList>
            <person name="Gobler C.J."/>
            <person name="Berry D.L."/>
            <person name="Dyhrman S.T."/>
            <person name="Wilhelm S.W."/>
            <person name="Salamov A."/>
            <person name="Lobanov A.V."/>
            <person name="Zhang Y."/>
            <person name="Collier J.L."/>
            <person name="Wurch L.L."/>
            <person name="Kustka A.B."/>
            <person name="Dill B.D."/>
            <person name="Shah M."/>
            <person name="VerBerkmoes N.C."/>
            <person name="Kuo A."/>
            <person name="Terry A."/>
            <person name="Pangilinan J."/>
            <person name="Lindquist E.A."/>
            <person name="Lucas S."/>
            <person name="Paulsen I.T."/>
            <person name="Hattenrath-Lehmann T.K."/>
            <person name="Talmage S.C."/>
            <person name="Walker E.A."/>
            <person name="Koch F."/>
            <person name="Burson A.M."/>
            <person name="Marcoval M.A."/>
            <person name="Tang Y.Z."/>
            <person name="Lecleir G.R."/>
            <person name="Coyne K.J."/>
            <person name="Berg G.M."/>
            <person name="Bertrand E.M."/>
            <person name="Saito M.A."/>
            <person name="Gladyshev V.N."/>
            <person name="Grigoriev I.V."/>
        </authorList>
    </citation>
    <scope>NUCLEOTIDE SEQUENCE [LARGE SCALE GENOMIC DNA]</scope>
    <source>
        <strain evidence="3">CCMP 1984</strain>
    </source>
</reference>
<dbReference type="EMBL" id="GL833120">
    <property type="protein sequence ID" value="EGB13000.1"/>
    <property type="molecule type" value="Genomic_DNA"/>
</dbReference>
<evidence type="ECO:0000313" key="3">
    <source>
        <dbReference type="Proteomes" id="UP000002729"/>
    </source>
</evidence>
<protein>
    <recommendedName>
        <fullName evidence="1">Protein ENHANCED DISEASE RESISTANCE 2 C-terminal domain-containing protein</fullName>
    </recommendedName>
</protein>
<accession>F0XWA4</accession>
<dbReference type="Proteomes" id="UP000002729">
    <property type="component" value="Unassembled WGS sequence"/>
</dbReference>
<dbReference type="OMA" id="ADENTKW"/>
<dbReference type="KEGG" id="aaf:AURANDRAFT_13477"/>
<dbReference type="InterPro" id="IPR009769">
    <property type="entry name" value="EDR2_C"/>
</dbReference>
<feature type="domain" description="Protein ENHANCED DISEASE RESISTANCE 2 C-terminal" evidence="1">
    <location>
        <begin position="8"/>
        <end position="222"/>
    </location>
</feature>
<evidence type="ECO:0000313" key="2">
    <source>
        <dbReference type="EMBL" id="EGB13000.1"/>
    </source>
</evidence>
<dbReference type="InterPro" id="IPR045096">
    <property type="entry name" value="EDR2-like"/>
</dbReference>
<dbReference type="AlphaFoldDB" id="F0XWA4"/>
<dbReference type="RefSeq" id="XP_009032610.1">
    <property type="nucleotide sequence ID" value="XM_009034362.1"/>
</dbReference>
<dbReference type="GeneID" id="20218285"/>
<name>F0XWA4_AURAN</name>
<dbReference type="OrthoDB" id="9970435at2759"/>
<dbReference type="eggNOG" id="ENOG502S64M">
    <property type="taxonomic scope" value="Eukaryota"/>
</dbReference>
<dbReference type="Pfam" id="PF07059">
    <property type="entry name" value="EDR2_C"/>
    <property type="match status" value="1"/>
</dbReference>
<keyword evidence="3" id="KW-1185">Reference proteome</keyword>
<dbReference type="PANTHER" id="PTHR12136">
    <property type="entry name" value="ENHANCED DISEASE RESISTANCE-RELATED"/>
    <property type="match status" value="1"/>
</dbReference>
<gene>
    <name evidence="2" type="ORF">AURANDRAFT_13477</name>
</gene>
<sequence length="229" mass="24424">STNDGHCWSEPAAGLFRVRGGSYLADRVKVPSAPSLCALEGVDLFLTDVPQLHVARHPGAFVAKRRAARAPDGGAAADAFCLNFCMPWGNFVIYWARPPPDGGAAARVLDDFVRARDDGHRDARLKLIPRVVEGNWLVRRAVGGGHNAAKLAEALKLSYFSGPDYFEVDADIVGSAAARRILSVVKSATSELVLDLALVVEGATPEDLPEQVLGAVRLHRVDPALALAL</sequence>
<dbReference type="InParanoid" id="F0XWA4"/>
<organism evidence="3">
    <name type="scientific">Aureococcus anophagefferens</name>
    <name type="common">Harmful bloom alga</name>
    <dbReference type="NCBI Taxonomy" id="44056"/>
    <lineage>
        <taxon>Eukaryota</taxon>
        <taxon>Sar</taxon>
        <taxon>Stramenopiles</taxon>
        <taxon>Ochrophyta</taxon>
        <taxon>Pelagophyceae</taxon>
        <taxon>Pelagomonadales</taxon>
        <taxon>Pelagomonadaceae</taxon>
        <taxon>Aureococcus</taxon>
    </lineage>
</organism>
<evidence type="ECO:0000259" key="1">
    <source>
        <dbReference type="Pfam" id="PF07059"/>
    </source>
</evidence>
<dbReference type="PANTHER" id="PTHR12136:SF41">
    <property type="entry name" value="PLECKSTRIN HOMOLOGY (PH) AND LIPID-BINDING START DOMAINS-CONTAINING PROTEIN"/>
    <property type="match status" value="1"/>
</dbReference>
<proteinExistence type="predicted"/>
<feature type="non-terminal residue" evidence="2">
    <location>
        <position position="229"/>
    </location>
</feature>
<feature type="non-terminal residue" evidence="2">
    <location>
        <position position="1"/>
    </location>
</feature>